<sequence length="310" mass="34786">MMADSPSTQLDVLGLGFGKGVNLNHPNIVDELVDQGHIQTRAFSLALAPFRSEEGSLILGRVDTKKFPGPLQRLPIVDPPEFRFDYHQTQYWITIDEATAHRADGNVTIFSSFKAMQHSDADRSWLLPDLVNTIAAHFGITRTEDDYNCYIVPCDYKNMTGSLGLKFGNLAVSVPYSDLIIQNDDVSSIEGERYFSVMPRNVTDDGEIFLLGQNIMRHLYTVYDQESRALWLAKYQDCGNEVVEITKDEDSIADINGQCEGSADSFGHRVEAPTAVWLSCMFAGLFSLFYGLDHLDTTNHYYVIPINRHG</sequence>
<comment type="caution">
    <text evidence="3">The sequence shown here is derived from an EMBL/GenBank/DDBJ whole genome shotgun (WGS) entry which is preliminary data.</text>
</comment>
<dbReference type="EMBL" id="QJNS01000020">
    <property type="protein sequence ID" value="RYO93113.1"/>
    <property type="molecule type" value="Genomic_DNA"/>
</dbReference>
<name>A0ABY0HJ56_9PEZI</name>
<feature type="domain" description="Peptidase A1" evidence="2">
    <location>
        <begin position="1"/>
        <end position="233"/>
    </location>
</feature>
<dbReference type="Pfam" id="PF00026">
    <property type="entry name" value="Asp"/>
    <property type="match status" value="1"/>
</dbReference>
<organism evidence="3 4">
    <name type="scientific">Monosporascus cannonballus</name>
    <dbReference type="NCBI Taxonomy" id="155416"/>
    <lineage>
        <taxon>Eukaryota</taxon>
        <taxon>Fungi</taxon>
        <taxon>Dikarya</taxon>
        <taxon>Ascomycota</taxon>
        <taxon>Pezizomycotina</taxon>
        <taxon>Sordariomycetes</taxon>
        <taxon>Xylariomycetidae</taxon>
        <taxon>Xylariales</taxon>
        <taxon>Xylariales incertae sedis</taxon>
        <taxon>Monosporascus</taxon>
    </lineage>
</organism>
<dbReference type="SUPFAM" id="SSF50630">
    <property type="entry name" value="Acid proteases"/>
    <property type="match status" value="1"/>
</dbReference>
<accession>A0ABY0HJ56</accession>
<keyword evidence="4" id="KW-1185">Reference proteome</keyword>
<reference evidence="3 4" key="1">
    <citation type="submission" date="2018-06" db="EMBL/GenBank/DDBJ databases">
        <title>Complete Genomes of Monosporascus.</title>
        <authorList>
            <person name="Robinson A.J."/>
            <person name="Natvig D.O."/>
        </authorList>
    </citation>
    <scope>NUCLEOTIDE SEQUENCE [LARGE SCALE GENOMIC DNA]</scope>
    <source>
        <strain evidence="3 4">CBS 609.92</strain>
    </source>
</reference>
<dbReference type="InterPro" id="IPR001461">
    <property type="entry name" value="Aspartic_peptidase_A1"/>
</dbReference>
<dbReference type="InterPro" id="IPR033121">
    <property type="entry name" value="PEPTIDASE_A1"/>
</dbReference>
<dbReference type="PANTHER" id="PTHR47966">
    <property type="entry name" value="BETA-SITE APP-CLEAVING ENZYME, ISOFORM A-RELATED"/>
    <property type="match status" value="1"/>
</dbReference>
<dbReference type="InterPro" id="IPR021109">
    <property type="entry name" value="Peptidase_aspartic_dom_sf"/>
</dbReference>
<dbReference type="PROSITE" id="PS51767">
    <property type="entry name" value="PEPTIDASE_A1"/>
    <property type="match status" value="1"/>
</dbReference>
<dbReference type="Proteomes" id="UP000294003">
    <property type="component" value="Unassembled WGS sequence"/>
</dbReference>
<comment type="similarity">
    <text evidence="1">Belongs to the peptidase A1 family.</text>
</comment>
<dbReference type="Gene3D" id="2.40.70.10">
    <property type="entry name" value="Acid Proteases"/>
    <property type="match status" value="1"/>
</dbReference>
<evidence type="ECO:0000313" key="3">
    <source>
        <dbReference type="EMBL" id="RYO93113.1"/>
    </source>
</evidence>
<proteinExistence type="inferred from homology"/>
<evidence type="ECO:0000313" key="4">
    <source>
        <dbReference type="Proteomes" id="UP000294003"/>
    </source>
</evidence>
<evidence type="ECO:0000259" key="2">
    <source>
        <dbReference type="PROSITE" id="PS51767"/>
    </source>
</evidence>
<evidence type="ECO:0000256" key="1">
    <source>
        <dbReference type="ARBA" id="ARBA00007447"/>
    </source>
</evidence>
<gene>
    <name evidence="3" type="ORF">DL762_001240</name>
</gene>
<dbReference type="PANTHER" id="PTHR47966:SF65">
    <property type="entry name" value="ASPARTIC-TYPE ENDOPEPTIDASE"/>
    <property type="match status" value="1"/>
</dbReference>
<protein>
    <recommendedName>
        <fullName evidence="2">Peptidase A1 domain-containing protein</fullName>
    </recommendedName>
</protein>